<dbReference type="Proteomes" id="UP001208656">
    <property type="component" value="Unassembled WGS sequence"/>
</dbReference>
<name>A0ABT2WGU5_9BACI</name>
<proteinExistence type="predicted"/>
<gene>
    <name evidence="1" type="ORF">OEV82_10690</name>
</gene>
<evidence type="ECO:0000313" key="1">
    <source>
        <dbReference type="EMBL" id="MCU9594904.1"/>
    </source>
</evidence>
<comment type="caution">
    <text evidence="1">The sequence shown here is derived from an EMBL/GenBank/DDBJ whole genome shotgun (WGS) entry which is preliminary data.</text>
</comment>
<organism evidence="1 2">
    <name type="scientific">Pallidibacillus thermolactis</name>
    <dbReference type="NCBI Taxonomy" id="251051"/>
    <lineage>
        <taxon>Bacteria</taxon>
        <taxon>Bacillati</taxon>
        <taxon>Bacillota</taxon>
        <taxon>Bacilli</taxon>
        <taxon>Bacillales</taxon>
        <taxon>Bacillaceae</taxon>
        <taxon>Pallidibacillus</taxon>
    </lineage>
</organism>
<dbReference type="EMBL" id="JAOUSE010000032">
    <property type="protein sequence ID" value="MCU9594904.1"/>
    <property type="molecule type" value="Genomic_DNA"/>
</dbReference>
<reference evidence="1 2" key="1">
    <citation type="submission" date="2022-10" db="EMBL/GenBank/DDBJ databases">
        <title>Description of Fervidibacillus gen. nov. in the family Fervidibacillaceae fam. nov. with two species, Fervidibacillus albus sp. nov., and Fervidibacillus halotolerans sp. nov., isolated from tidal flat sediments.</title>
        <authorList>
            <person name="Kwon K.K."/>
            <person name="Yang S.-H."/>
        </authorList>
    </citation>
    <scope>NUCLEOTIDE SEQUENCE [LARGE SCALE GENOMIC DNA]</scope>
    <source>
        <strain evidence="1 2">DSM 23332</strain>
    </source>
</reference>
<protein>
    <submittedName>
        <fullName evidence="1">Uncharacterized protein</fullName>
    </submittedName>
</protein>
<keyword evidence="2" id="KW-1185">Reference proteome</keyword>
<sequence>MKDYHCCATCIHFGIEKTEEGINTKCTRLGYDTNPKYKFNCWVPKERVRRAMEKSFHKKNVEE</sequence>
<accession>A0ABT2WGU5</accession>
<evidence type="ECO:0000313" key="2">
    <source>
        <dbReference type="Proteomes" id="UP001208656"/>
    </source>
</evidence>